<evidence type="ECO:0000313" key="1">
    <source>
        <dbReference type="EMBL" id="MCD9638048.1"/>
    </source>
</evidence>
<protein>
    <submittedName>
        <fullName evidence="1">Uncharacterized protein</fullName>
    </submittedName>
</protein>
<organism evidence="1 2">
    <name type="scientific">Datura stramonium</name>
    <name type="common">Jimsonweed</name>
    <name type="synonym">Common thornapple</name>
    <dbReference type="NCBI Taxonomy" id="4076"/>
    <lineage>
        <taxon>Eukaryota</taxon>
        <taxon>Viridiplantae</taxon>
        <taxon>Streptophyta</taxon>
        <taxon>Embryophyta</taxon>
        <taxon>Tracheophyta</taxon>
        <taxon>Spermatophyta</taxon>
        <taxon>Magnoliopsida</taxon>
        <taxon>eudicotyledons</taxon>
        <taxon>Gunneridae</taxon>
        <taxon>Pentapetalae</taxon>
        <taxon>asterids</taxon>
        <taxon>lamiids</taxon>
        <taxon>Solanales</taxon>
        <taxon>Solanaceae</taxon>
        <taxon>Solanoideae</taxon>
        <taxon>Datureae</taxon>
        <taxon>Datura</taxon>
    </lineage>
</organism>
<evidence type="ECO:0000313" key="2">
    <source>
        <dbReference type="Proteomes" id="UP000823775"/>
    </source>
</evidence>
<gene>
    <name evidence="1" type="ORF">HAX54_021715</name>
</gene>
<accession>A0ABS8UVL0</accession>
<keyword evidence="2" id="KW-1185">Reference proteome</keyword>
<reference evidence="1 2" key="1">
    <citation type="journal article" date="2021" name="BMC Genomics">
        <title>Datura genome reveals duplications of psychoactive alkaloid biosynthetic genes and high mutation rate following tissue culture.</title>
        <authorList>
            <person name="Rajewski A."/>
            <person name="Carter-House D."/>
            <person name="Stajich J."/>
            <person name="Litt A."/>
        </authorList>
    </citation>
    <scope>NUCLEOTIDE SEQUENCE [LARGE SCALE GENOMIC DNA]</scope>
    <source>
        <strain evidence="1">AR-01</strain>
    </source>
</reference>
<proteinExistence type="predicted"/>
<dbReference type="EMBL" id="JACEIK010002604">
    <property type="protein sequence ID" value="MCD9638048.1"/>
    <property type="molecule type" value="Genomic_DNA"/>
</dbReference>
<sequence>MHSLRSYIADPIPQEQFKYHRGGDREGQLTTPKSIVATSRGTAEGSETPKVVTTVNPEVVATVEDAPATTQQEANTGRTWKNLFQDPNGRLFEQSAEYAWIPNMVMNVSTWGHKCAPKVIQQNAPKHGDEGKKQSLK</sequence>
<name>A0ABS8UVL0_DATST</name>
<dbReference type="Proteomes" id="UP000823775">
    <property type="component" value="Unassembled WGS sequence"/>
</dbReference>
<comment type="caution">
    <text evidence="1">The sequence shown here is derived from an EMBL/GenBank/DDBJ whole genome shotgun (WGS) entry which is preliminary data.</text>
</comment>